<accession>A0A1M5FP38</accession>
<dbReference type="AlphaFoldDB" id="A0A1M5FP38"/>
<protein>
    <submittedName>
        <fullName evidence="1">Uncharacterized protein</fullName>
    </submittedName>
</protein>
<reference evidence="2" key="1">
    <citation type="submission" date="2016-11" db="EMBL/GenBank/DDBJ databases">
        <authorList>
            <person name="Varghese N."/>
            <person name="Submissions S."/>
        </authorList>
    </citation>
    <scope>NUCLEOTIDE SEQUENCE [LARGE SCALE GENOMIC DNA]</scope>
    <source>
        <strain evidence="2">DSM 27370</strain>
    </source>
</reference>
<dbReference type="Proteomes" id="UP000184480">
    <property type="component" value="Unassembled WGS sequence"/>
</dbReference>
<keyword evidence="2" id="KW-1185">Reference proteome</keyword>
<proteinExistence type="predicted"/>
<dbReference type="EMBL" id="FQUC01000012">
    <property type="protein sequence ID" value="SHF93263.1"/>
    <property type="molecule type" value="Genomic_DNA"/>
</dbReference>
<evidence type="ECO:0000313" key="2">
    <source>
        <dbReference type="Proteomes" id="UP000184480"/>
    </source>
</evidence>
<sequence length="53" mass="6473">MCYKGKPIFRHYSTNKPLCNIIFIDNQDIDFSFHELSIPNLQNKYHYIFHVRL</sequence>
<organism evidence="1 2">
    <name type="scientific">Dysgonomonas macrotermitis</name>
    <dbReference type="NCBI Taxonomy" id="1346286"/>
    <lineage>
        <taxon>Bacteria</taxon>
        <taxon>Pseudomonadati</taxon>
        <taxon>Bacteroidota</taxon>
        <taxon>Bacteroidia</taxon>
        <taxon>Bacteroidales</taxon>
        <taxon>Dysgonomonadaceae</taxon>
        <taxon>Dysgonomonas</taxon>
    </lineage>
</organism>
<gene>
    <name evidence="1" type="ORF">SAMN05444362_11265</name>
</gene>
<name>A0A1M5FP38_9BACT</name>
<evidence type="ECO:0000313" key="1">
    <source>
        <dbReference type="EMBL" id="SHF93263.1"/>
    </source>
</evidence>